<sequence length="104" mass="12080">MTYVRDEFKFRQFRNNNSLKILEWFKVKQFDEKLILSGIFAVGKAKWNDSADHVKVLEVSCDRLASECQKASDKPPRKQSLTEKKRSFGVSVVANQRAVRCKLL</sequence>
<dbReference type="EMBL" id="ADBV01000250">
    <property type="protein sequence ID" value="EJW87925.1"/>
    <property type="molecule type" value="Genomic_DNA"/>
</dbReference>
<reference evidence="2" key="1">
    <citation type="submission" date="2012-08" db="EMBL/GenBank/DDBJ databases">
        <title>The Genome Sequence of Wuchereria bancrofti.</title>
        <authorList>
            <person name="Nutman T.B."/>
            <person name="Fink D.L."/>
            <person name="Russ C."/>
            <person name="Young S."/>
            <person name="Zeng Q."/>
            <person name="Koehrsen M."/>
            <person name="Alvarado L."/>
            <person name="Berlin A."/>
            <person name="Chapman S.B."/>
            <person name="Chen Z."/>
            <person name="Freedman E."/>
            <person name="Gellesch M."/>
            <person name="Goldberg J."/>
            <person name="Griggs A."/>
            <person name="Gujja S."/>
            <person name="Heilman E.R."/>
            <person name="Heiman D."/>
            <person name="Hepburn T."/>
            <person name="Howarth C."/>
            <person name="Jen D."/>
            <person name="Larson L."/>
            <person name="Lewis B."/>
            <person name="Mehta T."/>
            <person name="Park D."/>
            <person name="Pearson M."/>
            <person name="Roberts A."/>
            <person name="Saif S."/>
            <person name="Shea T."/>
            <person name="Shenoy N."/>
            <person name="Sisk P."/>
            <person name="Stolte C."/>
            <person name="Sykes S."/>
            <person name="Walk T."/>
            <person name="White J."/>
            <person name="Yandava C."/>
            <person name="Haas B."/>
            <person name="Henn M.R."/>
            <person name="Nusbaum C."/>
            <person name="Birren B."/>
        </authorList>
    </citation>
    <scope>NUCLEOTIDE SEQUENCE [LARGE SCALE GENOMIC DNA]</scope>
    <source>
        <strain evidence="2">NA</strain>
    </source>
</reference>
<proteinExistence type="predicted"/>
<protein>
    <submittedName>
        <fullName evidence="1">Uncharacterized protein</fullName>
    </submittedName>
</protein>
<dbReference type="Proteomes" id="UP000004810">
    <property type="component" value="Unassembled WGS sequence"/>
</dbReference>
<comment type="caution">
    <text evidence="1">The sequence shown here is derived from an EMBL/GenBank/DDBJ whole genome shotgun (WGS) entry which is preliminary data.</text>
</comment>
<name>J9BKD5_WUCBA</name>
<organism evidence="1 2">
    <name type="scientific">Wuchereria bancrofti</name>
    <dbReference type="NCBI Taxonomy" id="6293"/>
    <lineage>
        <taxon>Eukaryota</taxon>
        <taxon>Metazoa</taxon>
        <taxon>Ecdysozoa</taxon>
        <taxon>Nematoda</taxon>
        <taxon>Chromadorea</taxon>
        <taxon>Rhabditida</taxon>
        <taxon>Spirurina</taxon>
        <taxon>Spiruromorpha</taxon>
        <taxon>Filarioidea</taxon>
        <taxon>Onchocercidae</taxon>
        <taxon>Wuchereria</taxon>
    </lineage>
</organism>
<accession>J9BKD5</accession>
<dbReference type="AlphaFoldDB" id="J9BKD5"/>
<evidence type="ECO:0000313" key="1">
    <source>
        <dbReference type="EMBL" id="EJW87925.1"/>
    </source>
</evidence>
<gene>
    <name evidence="1" type="ORF">WUBG_01166</name>
</gene>
<evidence type="ECO:0000313" key="2">
    <source>
        <dbReference type="Proteomes" id="UP000004810"/>
    </source>
</evidence>